<organism evidence="2 3">
    <name type="scientific">Fluviicola taffensis (strain DSM 16823 / NCIMB 13979 / RW262)</name>
    <dbReference type="NCBI Taxonomy" id="755732"/>
    <lineage>
        <taxon>Bacteria</taxon>
        <taxon>Pseudomonadati</taxon>
        <taxon>Bacteroidota</taxon>
        <taxon>Flavobacteriia</taxon>
        <taxon>Flavobacteriales</taxon>
        <taxon>Crocinitomicaceae</taxon>
        <taxon>Fluviicola</taxon>
    </lineage>
</organism>
<proteinExistence type="predicted"/>
<dbReference type="Proteomes" id="UP000007463">
    <property type="component" value="Chromosome"/>
</dbReference>
<reference evidence="3" key="2">
    <citation type="submission" date="2011-02" db="EMBL/GenBank/DDBJ databases">
        <title>The complete genome of Fluviicola taffensis DSM 16823.</title>
        <authorList>
            <consortium name="US DOE Joint Genome Institute (JGI-PGF)"/>
            <person name="Lucas S."/>
            <person name="Copeland A."/>
            <person name="Lapidus A."/>
            <person name="Bruce D."/>
            <person name="Goodwin L."/>
            <person name="Pitluck S."/>
            <person name="Kyrpides N."/>
            <person name="Mavromatis K."/>
            <person name="Ivanova N."/>
            <person name="Mikhailova N."/>
            <person name="Pagani I."/>
            <person name="Chertkov O."/>
            <person name="Detter J.C."/>
            <person name="Han C."/>
            <person name="Tapia R."/>
            <person name="Land M."/>
            <person name="Hauser L."/>
            <person name="Markowitz V."/>
            <person name="Cheng J.-F."/>
            <person name="Hugenholtz P."/>
            <person name="Woyke T."/>
            <person name="Wu D."/>
            <person name="Tindall B."/>
            <person name="Pomrenke H.G."/>
            <person name="Brambilla E."/>
            <person name="Klenk H.-P."/>
            <person name="Eisen J.A."/>
        </authorList>
    </citation>
    <scope>NUCLEOTIDE SEQUENCE [LARGE SCALE GENOMIC DNA]</scope>
    <source>
        <strain evidence="3">DSM 16823 / RW262 / RW262</strain>
    </source>
</reference>
<dbReference type="eggNOG" id="COG2856">
    <property type="taxonomic scope" value="Bacteria"/>
</dbReference>
<dbReference type="InterPro" id="IPR052345">
    <property type="entry name" value="Rad_response_metalloprotease"/>
</dbReference>
<dbReference type="OrthoDB" id="9794834at2"/>
<dbReference type="PANTHER" id="PTHR43236:SF2">
    <property type="entry name" value="BLL0069 PROTEIN"/>
    <property type="match status" value="1"/>
</dbReference>
<evidence type="ECO:0000313" key="3">
    <source>
        <dbReference type="Proteomes" id="UP000007463"/>
    </source>
</evidence>
<sequence length="245" mass="28303">MNKNELKYKAADAAIEFRRRFDLGQAAPLRMDVLLAKLDLLTVFAKMSESFSGMAAKFEDNGFLLINCNHVKGRQNFTICHELYHLFVQKDFQFEIIASNEDRVKDEHEKLADAFASELLMPEEGIKELLLMQNFLSKQIGIEQIVKLEQYFQVSRQAMVYRLVNLGLIDKQTDLQKAYFETVKESAERLGFETQLYEATSPKVISSDYFEKGQLLYKQEIIGLADFAQLMDDIGIDIYPLLEQK</sequence>
<name>F2IGZ0_FLUTR</name>
<dbReference type="STRING" id="755732.Fluta_2791"/>
<evidence type="ECO:0000313" key="2">
    <source>
        <dbReference type="EMBL" id="AEA44771.1"/>
    </source>
</evidence>
<gene>
    <name evidence="2" type="ordered locus">Fluta_2791</name>
</gene>
<dbReference type="Gene3D" id="1.10.10.2910">
    <property type="match status" value="1"/>
</dbReference>
<accession>F2IGZ0</accession>
<dbReference type="InterPro" id="IPR010359">
    <property type="entry name" value="IrrE_HExxH"/>
</dbReference>
<protein>
    <recommendedName>
        <fullName evidence="1">IrrE N-terminal-like domain-containing protein</fullName>
    </recommendedName>
</protein>
<reference evidence="2 3" key="1">
    <citation type="journal article" date="2011" name="Stand. Genomic Sci.">
        <title>Complete genome sequence of the gliding freshwater bacterium Fluviicola taffensis type strain (RW262).</title>
        <authorList>
            <person name="Woyke T."/>
            <person name="Chertkov O."/>
            <person name="Lapidus A."/>
            <person name="Nolan M."/>
            <person name="Lucas S."/>
            <person name="Del Rio T.G."/>
            <person name="Tice H."/>
            <person name="Cheng J.F."/>
            <person name="Tapia R."/>
            <person name="Han C."/>
            <person name="Goodwin L."/>
            <person name="Pitluck S."/>
            <person name="Liolios K."/>
            <person name="Pagani I."/>
            <person name="Ivanova N."/>
            <person name="Huntemann M."/>
            <person name="Mavromatis K."/>
            <person name="Mikhailova N."/>
            <person name="Pati A."/>
            <person name="Chen A."/>
            <person name="Palaniappan K."/>
            <person name="Land M."/>
            <person name="Hauser L."/>
            <person name="Brambilla E.M."/>
            <person name="Rohde M."/>
            <person name="Mwirichia R."/>
            <person name="Sikorski J."/>
            <person name="Tindall B.J."/>
            <person name="Goker M."/>
            <person name="Bristow J."/>
            <person name="Eisen J.A."/>
            <person name="Markowitz V."/>
            <person name="Hugenholtz P."/>
            <person name="Klenk H.P."/>
            <person name="Kyrpides N.C."/>
        </authorList>
    </citation>
    <scope>NUCLEOTIDE SEQUENCE [LARGE SCALE GENOMIC DNA]</scope>
    <source>
        <strain evidence="3">DSM 16823 / RW262 / RW262</strain>
    </source>
</reference>
<keyword evidence="3" id="KW-1185">Reference proteome</keyword>
<dbReference type="HOGENOM" id="CLU_088575_0_0_10"/>
<dbReference type="Pfam" id="PF06114">
    <property type="entry name" value="Peptidase_M78"/>
    <property type="match status" value="1"/>
</dbReference>
<dbReference type="PANTHER" id="PTHR43236">
    <property type="entry name" value="ANTITOXIN HIGA1"/>
    <property type="match status" value="1"/>
</dbReference>
<dbReference type="KEGG" id="fte:Fluta_2791"/>
<dbReference type="EMBL" id="CP002542">
    <property type="protein sequence ID" value="AEA44771.1"/>
    <property type="molecule type" value="Genomic_DNA"/>
</dbReference>
<dbReference type="RefSeq" id="WP_013687540.1">
    <property type="nucleotide sequence ID" value="NC_015321.1"/>
</dbReference>
<dbReference type="AlphaFoldDB" id="F2IGZ0"/>
<evidence type="ECO:0000259" key="1">
    <source>
        <dbReference type="Pfam" id="PF06114"/>
    </source>
</evidence>
<feature type="domain" description="IrrE N-terminal-like" evidence="1">
    <location>
        <begin position="55"/>
        <end position="163"/>
    </location>
</feature>